<dbReference type="AlphaFoldDB" id="A0A1Z4LTZ3"/>
<dbReference type="GO" id="GO:0006754">
    <property type="term" value="P:ATP biosynthetic process"/>
    <property type="evidence" value="ECO:0007669"/>
    <property type="project" value="TreeGrafter"/>
</dbReference>
<sequence>MYETTYRTTCGIYVFAEREESILLLNKAKNNKLDIPKGRMENGETELECVFRELEEETGISSIKLKDGFLFEKINEKKGKRKWICLGTLQKESPIILSPEHTDYKWIAYNQMPSFHKKWMRDSWKQLNSYLGRIYVKSK</sequence>
<dbReference type="PROSITE" id="PS51462">
    <property type="entry name" value="NUDIX"/>
    <property type="match status" value="1"/>
</dbReference>
<gene>
    <name evidence="3" type="primary">rppH</name>
    <name evidence="3" type="ORF">NIES267_41850</name>
</gene>
<keyword evidence="4" id="KW-1185">Reference proteome</keyword>
<evidence type="ECO:0000313" key="3">
    <source>
        <dbReference type="EMBL" id="BAY84689.1"/>
    </source>
</evidence>
<dbReference type="PANTHER" id="PTHR21340:SF0">
    <property type="entry name" value="BIS(5'-NUCLEOSYL)-TETRAPHOSPHATASE [ASYMMETRICAL]"/>
    <property type="match status" value="1"/>
</dbReference>
<dbReference type="PROSITE" id="PS00893">
    <property type="entry name" value="NUDIX_BOX"/>
    <property type="match status" value="1"/>
</dbReference>
<protein>
    <submittedName>
        <fullName evidence="3">RNA pyrophosphohydrolase</fullName>
        <ecNumber evidence="3">3.6.1.-</ecNumber>
    </submittedName>
</protein>
<feature type="domain" description="Nudix hydrolase" evidence="2">
    <location>
        <begin position="5"/>
        <end position="128"/>
    </location>
</feature>
<dbReference type="InterPro" id="IPR051325">
    <property type="entry name" value="Nudix_hydrolase_domain"/>
</dbReference>
<dbReference type="InterPro" id="IPR000086">
    <property type="entry name" value="NUDIX_hydrolase_dom"/>
</dbReference>
<reference evidence="3 4" key="1">
    <citation type="submission" date="2017-06" db="EMBL/GenBank/DDBJ databases">
        <title>Genome sequencing of cyanobaciteial culture collection at National Institute for Environmental Studies (NIES).</title>
        <authorList>
            <person name="Hirose Y."/>
            <person name="Shimura Y."/>
            <person name="Fujisawa T."/>
            <person name="Nakamura Y."/>
            <person name="Kawachi M."/>
        </authorList>
    </citation>
    <scope>NUCLEOTIDE SEQUENCE [LARGE SCALE GENOMIC DNA]</scope>
    <source>
        <strain evidence="3 4">NIES-267</strain>
    </source>
</reference>
<accession>A0A1Z4LTZ3</accession>
<name>A0A1Z4LTZ3_9CYAN</name>
<evidence type="ECO:0000256" key="1">
    <source>
        <dbReference type="ARBA" id="ARBA00022801"/>
    </source>
</evidence>
<dbReference type="Proteomes" id="UP000218418">
    <property type="component" value="Chromosome"/>
</dbReference>
<dbReference type="GO" id="GO:0004081">
    <property type="term" value="F:bis(5'-nucleosyl)-tetraphosphatase (asymmetrical) activity"/>
    <property type="evidence" value="ECO:0007669"/>
    <property type="project" value="TreeGrafter"/>
</dbReference>
<dbReference type="EMBL" id="AP018227">
    <property type="protein sequence ID" value="BAY84689.1"/>
    <property type="molecule type" value="Genomic_DNA"/>
</dbReference>
<dbReference type="InterPro" id="IPR020084">
    <property type="entry name" value="NUDIX_hydrolase_CS"/>
</dbReference>
<evidence type="ECO:0000313" key="4">
    <source>
        <dbReference type="Proteomes" id="UP000218418"/>
    </source>
</evidence>
<dbReference type="Pfam" id="PF00293">
    <property type="entry name" value="NUDIX"/>
    <property type="match status" value="1"/>
</dbReference>
<proteinExistence type="predicted"/>
<dbReference type="GO" id="GO:0006167">
    <property type="term" value="P:AMP biosynthetic process"/>
    <property type="evidence" value="ECO:0007669"/>
    <property type="project" value="TreeGrafter"/>
</dbReference>
<dbReference type="InterPro" id="IPR015797">
    <property type="entry name" value="NUDIX_hydrolase-like_dom_sf"/>
</dbReference>
<keyword evidence="1 3" id="KW-0378">Hydrolase</keyword>
<organism evidence="3 4">
    <name type="scientific">Calothrix parasitica NIES-267</name>
    <dbReference type="NCBI Taxonomy" id="1973488"/>
    <lineage>
        <taxon>Bacteria</taxon>
        <taxon>Bacillati</taxon>
        <taxon>Cyanobacteriota</taxon>
        <taxon>Cyanophyceae</taxon>
        <taxon>Nostocales</taxon>
        <taxon>Calotrichaceae</taxon>
        <taxon>Calothrix</taxon>
    </lineage>
</organism>
<evidence type="ECO:0000259" key="2">
    <source>
        <dbReference type="PROSITE" id="PS51462"/>
    </source>
</evidence>
<dbReference type="PANTHER" id="PTHR21340">
    <property type="entry name" value="DIADENOSINE 5,5-P1,P4-TETRAPHOSPHATE PYROPHOSPHOHYDROLASE MUTT"/>
    <property type="match status" value="1"/>
</dbReference>
<dbReference type="Gene3D" id="3.90.79.10">
    <property type="entry name" value="Nucleoside Triphosphate Pyrophosphohydrolase"/>
    <property type="match status" value="1"/>
</dbReference>
<dbReference type="SUPFAM" id="SSF55811">
    <property type="entry name" value="Nudix"/>
    <property type="match status" value="1"/>
</dbReference>
<dbReference type="EC" id="3.6.1.-" evidence="3"/>